<protein>
    <recommendedName>
        <fullName evidence="3">Apea-like HEPN domain-containing protein</fullName>
    </recommendedName>
</protein>
<dbReference type="RefSeq" id="WP_203715507.1">
    <property type="nucleotide sequence ID" value="NZ_BONE01000034.1"/>
</dbReference>
<name>A0ABQ4CV39_9ACTN</name>
<gene>
    <name evidence="1" type="ORF">Asi02nite_42400</name>
</gene>
<comment type="caution">
    <text evidence="1">The sequence shown here is derived from an EMBL/GenBank/DDBJ whole genome shotgun (WGS) entry which is preliminary data.</text>
</comment>
<evidence type="ECO:0000313" key="1">
    <source>
        <dbReference type="EMBL" id="GIF74722.1"/>
    </source>
</evidence>
<sequence length="341" mass="37529">MTRIRATYSFYLDFMLPRLETGEAIRVHTKLDDCDAYICTWGLGEPLFPSEVDQTLSSYVFNLRPVARPEIAIHRAAKSRILDRISVTLEWEQVAAPVEDQAVTGAYLEKAIFGANAILEHIRVSCGLVEIRKIARTWDPLKSEISVTVPHTQAWFDAATGEGLMVFMQRNSLGSAEGIRIGPVPMTSLAELSKTLNGEGAPPLPLSLMMDAEEALTTLSIREATLLIATACEARANALGGSQSNVSKTRLKAIRSTPNTSFAGKYYDLLPQAVCAKSFQIDDPSAFSLIDQAYAERNQLIHTGNFSVTFQQIAETARMTRASEWLSAARRAIAWMDALQV</sequence>
<keyword evidence="2" id="KW-1185">Reference proteome</keyword>
<accession>A0ABQ4CV39</accession>
<reference evidence="1 2" key="1">
    <citation type="submission" date="2021-01" db="EMBL/GenBank/DDBJ databases">
        <title>Whole genome shotgun sequence of Asanoa siamensis NBRC 107932.</title>
        <authorList>
            <person name="Komaki H."/>
            <person name="Tamura T."/>
        </authorList>
    </citation>
    <scope>NUCLEOTIDE SEQUENCE [LARGE SCALE GENOMIC DNA]</scope>
    <source>
        <strain evidence="1 2">NBRC 107932</strain>
    </source>
</reference>
<evidence type="ECO:0008006" key="3">
    <source>
        <dbReference type="Google" id="ProtNLM"/>
    </source>
</evidence>
<proteinExistence type="predicted"/>
<dbReference type="Proteomes" id="UP000604117">
    <property type="component" value="Unassembled WGS sequence"/>
</dbReference>
<organism evidence="1 2">
    <name type="scientific">Asanoa siamensis</name>
    <dbReference type="NCBI Taxonomy" id="926357"/>
    <lineage>
        <taxon>Bacteria</taxon>
        <taxon>Bacillati</taxon>
        <taxon>Actinomycetota</taxon>
        <taxon>Actinomycetes</taxon>
        <taxon>Micromonosporales</taxon>
        <taxon>Micromonosporaceae</taxon>
        <taxon>Asanoa</taxon>
    </lineage>
</organism>
<dbReference type="EMBL" id="BONE01000034">
    <property type="protein sequence ID" value="GIF74722.1"/>
    <property type="molecule type" value="Genomic_DNA"/>
</dbReference>
<evidence type="ECO:0000313" key="2">
    <source>
        <dbReference type="Proteomes" id="UP000604117"/>
    </source>
</evidence>